<dbReference type="InterPro" id="IPR036086">
    <property type="entry name" value="ParB/Sulfiredoxin_sf"/>
</dbReference>
<dbReference type="OrthoDB" id="9764212at2"/>
<feature type="domain" description="HNH nuclease" evidence="1">
    <location>
        <begin position="460"/>
        <end position="511"/>
    </location>
</feature>
<keyword evidence="2" id="KW-0540">Nuclease</keyword>
<dbReference type="Gene3D" id="1.10.30.50">
    <property type="match status" value="1"/>
</dbReference>
<dbReference type="CDD" id="cd00085">
    <property type="entry name" value="HNHc"/>
    <property type="match status" value="1"/>
</dbReference>
<dbReference type="Pfam" id="PF03235">
    <property type="entry name" value="GmrSD_N"/>
    <property type="match status" value="1"/>
</dbReference>
<evidence type="ECO:0000259" key="1">
    <source>
        <dbReference type="SMART" id="SM00507"/>
    </source>
</evidence>
<dbReference type="InterPro" id="IPR004919">
    <property type="entry name" value="GmrSD_N"/>
</dbReference>
<keyword evidence="2" id="KW-0255">Endonuclease</keyword>
<dbReference type="RefSeq" id="WP_091516765.1">
    <property type="nucleotide sequence ID" value="NZ_FOLE01000017.1"/>
</dbReference>
<protein>
    <submittedName>
        <fullName evidence="2">HNH endonuclease</fullName>
    </submittedName>
</protein>
<sequence length="515" mass="58841">MAKVNLDAIIPREDFEVIGNQNSMNLFNSISISNFTGGFFYPFLRKPDFQRETNEWDAKKILEFIESYINGELIPAIILWRNNSGLYFVIDGAHRLSALISWIKDDYGDGEISKKFYGDSISDEHKEIAEKTRSLINKKIGRYIDIIEAPNKEKPNEALIQKAKNLGAYSIQVQWVDGDAKKAEKSFFKINQQPSKIDPTELKILESRKKGNCIAARAIIRGGQGHKYWSDFSAETQAEIQKLSKEIHEIIYNPTLKTPVKTLDIPLGGKLVSAQSLPLILEFVNSTNNIGPDFSETLADDLDGSETIKYLKSARKIAWRINSVHPSSLGLHPIVYFYSNEGKHKPASFYYTLAFIKELDKKNKYNDFIKVRRKFEDFLLNYDYLIQQMTRKYRGAYAAIPHVVDLYIEMMNLLSQNLDINKSVDEIIKLPKFNYLTLSALTEEKEIFNNFTTESKSEVFIKEAIKNGLRCGICDGFIHKNAMTIDHITRKEDGGKGSADNGQLTHPYCNTTYKN</sequence>
<dbReference type="InterPro" id="IPR003615">
    <property type="entry name" value="HNH_nuc"/>
</dbReference>
<dbReference type="SMART" id="SM00507">
    <property type="entry name" value="HNHc"/>
    <property type="match status" value="1"/>
</dbReference>
<dbReference type="GO" id="GO:0003676">
    <property type="term" value="F:nucleic acid binding"/>
    <property type="evidence" value="ECO:0007669"/>
    <property type="project" value="InterPro"/>
</dbReference>
<reference evidence="2 3" key="1">
    <citation type="submission" date="2016-10" db="EMBL/GenBank/DDBJ databases">
        <authorList>
            <person name="de Groot N.N."/>
        </authorList>
    </citation>
    <scope>NUCLEOTIDE SEQUENCE [LARGE SCALE GENOMIC DNA]</scope>
    <source>
        <strain evidence="2 3">DSM 6793</strain>
    </source>
</reference>
<proteinExistence type="predicted"/>
<dbReference type="GO" id="GO:0004519">
    <property type="term" value="F:endonuclease activity"/>
    <property type="evidence" value="ECO:0007669"/>
    <property type="project" value="UniProtKB-KW"/>
</dbReference>
<name>A0A1I1NZX3_9BACT</name>
<evidence type="ECO:0000313" key="2">
    <source>
        <dbReference type="EMBL" id="SFC99250.1"/>
    </source>
</evidence>
<dbReference type="SUPFAM" id="SSF110849">
    <property type="entry name" value="ParB/Sulfiredoxin"/>
    <property type="match status" value="1"/>
</dbReference>
<dbReference type="InterPro" id="IPR002711">
    <property type="entry name" value="HNH"/>
</dbReference>
<dbReference type="EMBL" id="FOLE01000017">
    <property type="protein sequence ID" value="SFC99250.1"/>
    <property type="molecule type" value="Genomic_DNA"/>
</dbReference>
<evidence type="ECO:0000313" key="3">
    <source>
        <dbReference type="Proteomes" id="UP000199514"/>
    </source>
</evidence>
<dbReference type="GO" id="GO:0008270">
    <property type="term" value="F:zinc ion binding"/>
    <property type="evidence" value="ECO:0007669"/>
    <property type="project" value="InterPro"/>
</dbReference>
<keyword evidence="3" id="KW-1185">Reference proteome</keyword>
<keyword evidence="2" id="KW-0378">Hydrolase</keyword>
<organism evidence="2 3">
    <name type="scientific">Flexibacter flexilis DSM 6793</name>
    <dbReference type="NCBI Taxonomy" id="927664"/>
    <lineage>
        <taxon>Bacteria</taxon>
        <taxon>Pseudomonadati</taxon>
        <taxon>Bacteroidota</taxon>
        <taxon>Cytophagia</taxon>
        <taxon>Cytophagales</taxon>
        <taxon>Flexibacteraceae</taxon>
        <taxon>Flexibacter</taxon>
    </lineage>
</organism>
<dbReference type="STRING" id="927664.SAMN05421780_11718"/>
<accession>A0A1I1NZX3</accession>
<gene>
    <name evidence="2" type="ORF">SAMN05421780_11718</name>
</gene>
<dbReference type="AlphaFoldDB" id="A0A1I1NZX3"/>
<dbReference type="Pfam" id="PF01844">
    <property type="entry name" value="HNH"/>
    <property type="match status" value="1"/>
</dbReference>
<dbReference type="Proteomes" id="UP000199514">
    <property type="component" value="Unassembled WGS sequence"/>
</dbReference>